<comment type="catalytic activity">
    <reaction evidence="1">
        <text>ATP + protein L-histidine = ADP + protein N-phospho-L-histidine.</text>
        <dbReference type="EC" id="2.7.13.3"/>
    </reaction>
</comment>
<proteinExistence type="predicted"/>
<dbReference type="SMART" id="SM00086">
    <property type="entry name" value="PAC"/>
    <property type="match status" value="2"/>
</dbReference>
<dbReference type="Pfam" id="PF00512">
    <property type="entry name" value="HisKA"/>
    <property type="match status" value="1"/>
</dbReference>
<dbReference type="InterPro" id="IPR035965">
    <property type="entry name" value="PAS-like_dom_sf"/>
</dbReference>
<dbReference type="InterPro" id="IPR031621">
    <property type="entry name" value="HisKA_7TM"/>
</dbReference>
<dbReference type="EMBL" id="BMIU01000009">
    <property type="protein sequence ID" value="GGF31917.1"/>
    <property type="molecule type" value="Genomic_DNA"/>
</dbReference>
<dbReference type="Pfam" id="PF08447">
    <property type="entry name" value="PAS_3"/>
    <property type="match status" value="1"/>
</dbReference>
<dbReference type="PANTHER" id="PTHR43304">
    <property type="entry name" value="PHYTOCHROME-LIKE PROTEIN CPH1"/>
    <property type="match status" value="1"/>
</dbReference>
<name>A0ABQ1UZI2_9BACT</name>
<dbReference type="InterPro" id="IPR013655">
    <property type="entry name" value="PAS_fold_3"/>
</dbReference>
<dbReference type="Pfam" id="PF16927">
    <property type="entry name" value="HisKA_7TM"/>
    <property type="match status" value="1"/>
</dbReference>
<dbReference type="InterPro" id="IPR036097">
    <property type="entry name" value="HisK_dim/P_sf"/>
</dbReference>
<accession>A0ABQ1UZI2</accession>
<evidence type="ECO:0000313" key="9">
    <source>
        <dbReference type="Proteomes" id="UP000647339"/>
    </source>
</evidence>
<evidence type="ECO:0000256" key="2">
    <source>
        <dbReference type="ARBA" id="ARBA00012438"/>
    </source>
</evidence>
<gene>
    <name evidence="8" type="ORF">GCM10011339_20160</name>
</gene>
<dbReference type="PROSITE" id="PS50113">
    <property type="entry name" value="PAC"/>
    <property type="match status" value="1"/>
</dbReference>
<evidence type="ECO:0000256" key="4">
    <source>
        <dbReference type="ARBA" id="ARBA00022679"/>
    </source>
</evidence>
<reference evidence="9" key="1">
    <citation type="journal article" date="2019" name="Int. J. Syst. Evol. Microbiol.">
        <title>The Global Catalogue of Microorganisms (GCM) 10K type strain sequencing project: providing services to taxonomists for standard genome sequencing and annotation.</title>
        <authorList>
            <consortium name="The Broad Institute Genomics Platform"/>
            <consortium name="The Broad Institute Genome Sequencing Center for Infectious Disease"/>
            <person name="Wu L."/>
            <person name="Ma J."/>
        </authorList>
    </citation>
    <scope>NUCLEOTIDE SEQUENCE [LARGE SCALE GENOMIC DNA]</scope>
    <source>
        <strain evidence="9">CGMCC 1.15407</strain>
    </source>
</reference>
<dbReference type="EC" id="2.7.13.3" evidence="2"/>
<dbReference type="CDD" id="cd00130">
    <property type="entry name" value="PAS"/>
    <property type="match status" value="2"/>
</dbReference>
<dbReference type="SUPFAM" id="SSF47384">
    <property type="entry name" value="Homodimeric domain of signal transducing histidine kinase"/>
    <property type="match status" value="1"/>
</dbReference>
<evidence type="ECO:0000256" key="3">
    <source>
        <dbReference type="ARBA" id="ARBA00022553"/>
    </source>
</evidence>
<dbReference type="SUPFAM" id="SSF55785">
    <property type="entry name" value="PYP-like sensor domain (PAS domain)"/>
    <property type="match status" value="2"/>
</dbReference>
<evidence type="ECO:0000256" key="5">
    <source>
        <dbReference type="ARBA" id="ARBA00022777"/>
    </source>
</evidence>
<evidence type="ECO:0000259" key="7">
    <source>
        <dbReference type="PROSITE" id="PS50113"/>
    </source>
</evidence>
<keyword evidence="9" id="KW-1185">Reference proteome</keyword>
<dbReference type="Pfam" id="PF13426">
    <property type="entry name" value="PAS_9"/>
    <property type="match status" value="1"/>
</dbReference>
<keyword evidence="6" id="KW-1133">Transmembrane helix</keyword>
<dbReference type="Proteomes" id="UP000647339">
    <property type="component" value="Unassembled WGS sequence"/>
</dbReference>
<feature type="transmembrane region" description="Helical" evidence="6">
    <location>
        <begin position="102"/>
        <end position="125"/>
    </location>
</feature>
<feature type="domain" description="PAC" evidence="7">
    <location>
        <begin position="362"/>
        <end position="414"/>
    </location>
</feature>
<protein>
    <recommendedName>
        <fullName evidence="2">histidine kinase</fullName>
        <ecNumber evidence="2">2.7.13.3</ecNumber>
    </recommendedName>
</protein>
<sequence length="484" mass="55466">MFLGALILHFICFYIDHSVIKNRSFLIIIYGISGILYICYLANLDEVVLSYDENWGYITGIRPGSYDLLSRAWVALLALASLGILIREYFNKENSPIMRKQILVLFLGTFLPVLQGVITQVYFSAMGKADIPVTSTSLTCFSFASVIALRKFKMFDVSSSIASGKIVRQIENGVIALSPEHKIVYLNPSACKLFGVDMHNGDFGTLKALFSTESDYKNFLNDLGLQLSKRKMESCSTKLISKNGKPLQILFTASAFDYGIGKKGSLVIFNDITELKEANHVIQLVNKRYDFITRASEEAVWEWSFKDQTIFWNENYEGLFGHKAPLGKTPIQHWANHLHPEDKDHVLGKIKKHVSQKLETRWEERYRFRKSDGTYANVFDKGFIIYDEHGEAIKMVGTMQDLSKIKAYIDQIERQNQEFSEITWMQSHEVRAPLSRLMGMVDYLKEYGFDEDADKQFLDEMAASCKELDHIVHRIIDRAQKVRN</sequence>
<dbReference type="PANTHER" id="PTHR43304:SF1">
    <property type="entry name" value="PAC DOMAIN-CONTAINING PROTEIN"/>
    <property type="match status" value="1"/>
</dbReference>
<keyword evidence="3" id="KW-0597">Phosphoprotein</keyword>
<dbReference type="Gene3D" id="1.10.287.130">
    <property type="match status" value="1"/>
</dbReference>
<keyword evidence="5" id="KW-0418">Kinase</keyword>
<dbReference type="Gene3D" id="3.30.450.20">
    <property type="entry name" value="PAS domain"/>
    <property type="match status" value="2"/>
</dbReference>
<feature type="transmembrane region" description="Helical" evidence="6">
    <location>
        <begin position="72"/>
        <end position="90"/>
    </location>
</feature>
<dbReference type="InterPro" id="IPR003661">
    <property type="entry name" value="HisK_dim/P_dom"/>
</dbReference>
<keyword evidence="6" id="KW-0472">Membrane</keyword>
<keyword evidence="4" id="KW-0808">Transferase</keyword>
<evidence type="ECO:0000313" key="8">
    <source>
        <dbReference type="EMBL" id="GGF31917.1"/>
    </source>
</evidence>
<dbReference type="InterPro" id="IPR000700">
    <property type="entry name" value="PAS-assoc_C"/>
</dbReference>
<dbReference type="InterPro" id="IPR052162">
    <property type="entry name" value="Sensor_kinase/Photoreceptor"/>
</dbReference>
<dbReference type="SMART" id="SM00091">
    <property type="entry name" value="PAS"/>
    <property type="match status" value="2"/>
</dbReference>
<dbReference type="CDD" id="cd00082">
    <property type="entry name" value="HisKA"/>
    <property type="match status" value="1"/>
</dbReference>
<dbReference type="InterPro" id="IPR000014">
    <property type="entry name" value="PAS"/>
</dbReference>
<evidence type="ECO:0000256" key="6">
    <source>
        <dbReference type="SAM" id="Phobius"/>
    </source>
</evidence>
<comment type="caution">
    <text evidence="8">The sequence shown here is derived from an EMBL/GenBank/DDBJ whole genome shotgun (WGS) entry which is preliminary data.</text>
</comment>
<keyword evidence="6" id="KW-0812">Transmembrane</keyword>
<dbReference type="NCBIfam" id="TIGR00229">
    <property type="entry name" value="sensory_box"/>
    <property type="match status" value="1"/>
</dbReference>
<evidence type="ECO:0000256" key="1">
    <source>
        <dbReference type="ARBA" id="ARBA00000085"/>
    </source>
</evidence>
<dbReference type="InterPro" id="IPR001610">
    <property type="entry name" value="PAC"/>
</dbReference>
<organism evidence="8 9">
    <name type="scientific">Echinicola rosea</name>
    <dbReference type="NCBI Taxonomy" id="1807691"/>
    <lineage>
        <taxon>Bacteria</taxon>
        <taxon>Pseudomonadati</taxon>
        <taxon>Bacteroidota</taxon>
        <taxon>Cytophagia</taxon>
        <taxon>Cytophagales</taxon>
        <taxon>Cyclobacteriaceae</taxon>
        <taxon>Echinicola</taxon>
    </lineage>
</organism>
<feature type="transmembrane region" description="Helical" evidence="6">
    <location>
        <begin position="25"/>
        <end position="43"/>
    </location>
</feature>